<evidence type="ECO:0000256" key="2">
    <source>
        <dbReference type="ARBA" id="ARBA00022771"/>
    </source>
</evidence>
<evidence type="ECO:0000313" key="9">
    <source>
        <dbReference type="Proteomes" id="UP001515480"/>
    </source>
</evidence>
<evidence type="ECO:0000313" key="8">
    <source>
        <dbReference type="EMBL" id="KAL1514481.1"/>
    </source>
</evidence>
<dbReference type="GO" id="GO:0008270">
    <property type="term" value="F:zinc ion binding"/>
    <property type="evidence" value="ECO:0007669"/>
    <property type="project" value="UniProtKB-KW"/>
</dbReference>
<keyword evidence="2 4" id="KW-0863">Zinc-finger</keyword>
<protein>
    <recommendedName>
        <fullName evidence="7">RING-type domain-containing protein</fullName>
    </recommendedName>
</protein>
<gene>
    <name evidence="8" type="ORF">AB1Y20_003580</name>
</gene>
<feature type="transmembrane region" description="Helical" evidence="6">
    <location>
        <begin position="78"/>
        <end position="101"/>
    </location>
</feature>
<dbReference type="Proteomes" id="UP001515480">
    <property type="component" value="Unassembled WGS sequence"/>
</dbReference>
<dbReference type="InterPro" id="IPR001841">
    <property type="entry name" value="Znf_RING"/>
</dbReference>
<name>A0AB34J5N1_PRYPA</name>
<dbReference type="PROSITE" id="PS50089">
    <property type="entry name" value="ZF_RING_2"/>
    <property type="match status" value="1"/>
</dbReference>
<dbReference type="SUPFAM" id="SSF57850">
    <property type="entry name" value="RING/U-box"/>
    <property type="match status" value="1"/>
</dbReference>
<dbReference type="Gene3D" id="3.30.40.10">
    <property type="entry name" value="Zinc/RING finger domain, C3HC4 (zinc finger)"/>
    <property type="match status" value="1"/>
</dbReference>
<feature type="region of interest" description="Disordered" evidence="5">
    <location>
        <begin position="626"/>
        <end position="650"/>
    </location>
</feature>
<feature type="transmembrane region" description="Helical" evidence="6">
    <location>
        <begin position="43"/>
        <end position="71"/>
    </location>
</feature>
<keyword evidence="6" id="KW-0472">Membrane</keyword>
<evidence type="ECO:0000256" key="6">
    <source>
        <dbReference type="SAM" id="Phobius"/>
    </source>
</evidence>
<keyword evidence="9" id="KW-1185">Reference proteome</keyword>
<keyword evidence="6" id="KW-1133">Transmembrane helix</keyword>
<feature type="domain" description="RING-type" evidence="7">
    <location>
        <begin position="682"/>
        <end position="748"/>
    </location>
</feature>
<dbReference type="InterPro" id="IPR018957">
    <property type="entry name" value="Znf_C3HC4_RING-type"/>
</dbReference>
<organism evidence="8 9">
    <name type="scientific">Prymnesium parvum</name>
    <name type="common">Toxic golden alga</name>
    <dbReference type="NCBI Taxonomy" id="97485"/>
    <lineage>
        <taxon>Eukaryota</taxon>
        <taxon>Haptista</taxon>
        <taxon>Haptophyta</taxon>
        <taxon>Prymnesiophyceae</taxon>
        <taxon>Prymnesiales</taxon>
        <taxon>Prymnesiaceae</taxon>
        <taxon>Prymnesium</taxon>
    </lineage>
</organism>
<dbReference type="EMBL" id="JBGBPQ010000012">
    <property type="protein sequence ID" value="KAL1514481.1"/>
    <property type="molecule type" value="Genomic_DNA"/>
</dbReference>
<dbReference type="AlphaFoldDB" id="A0AB34J5N1"/>
<keyword evidence="1" id="KW-0479">Metal-binding</keyword>
<dbReference type="Pfam" id="PF00097">
    <property type="entry name" value="zf-C3HC4"/>
    <property type="match status" value="1"/>
</dbReference>
<evidence type="ECO:0000256" key="4">
    <source>
        <dbReference type="PROSITE-ProRule" id="PRU00175"/>
    </source>
</evidence>
<sequence length="763" mass="79593">MSFLTLISSTASLLPALLSDFLGLATRPVVLLGQAGFAPHTAAAFAHGGLLTGLLGTVSSVLIGASVAALVRALRPKLALVHGTLAVPYLLDALAQLPRLLSPFEGKQFPLASYPCTRTGAATVVQLCASLAVLGSALAIDTRRWTRRLPCRRLAILASAACLRFTSARLGEAAGVEHLLYALGCVQLAHAATPAAAWAPLARALGRLKLAAAAACSFAYLLLEVGWRRLAAAATHLWTHPWLFAVYASLVAPAWRLLDRFVAPWLSPLALAAMACSCGRGAIAALQGPASAASAASACALGFCSAAAALSSCILALRASISLGGPEDPLRVRAFASALAPLAWLLASPVECTHAAASRALTLAASSVWPRVAPLFKALFTLAVQQPLLSIPSILAFNVGVLSFSSAHASMLPSLARGAAHVLLSLRNASLTHAVGTDSNLALLVVGAVQGAAYRIVSRGVQRVRAIRCYAGGGAAQAGAELASIAESMSDPRQCGRCAFGPVDYSGCSRLTTHHGELSRGGASRVSNACPRCGWFAPSLEAWPRWDRTLASPAGLAVLRQRVWSEIGIVVRASSKALLIPYAILKLSSYALLPEQLACFLVFSYIVPWAYENSLALSKVFSQTTHRRQPRARAPPPSENAHCAGSRARQSLPHVDVDPADALTCILTATPARVLVGPADVCSICLDEFSEAAVQIAASKRGADASQALLSLDPAIVSLRCGHALHVACAREAVMMAERRHVRCPLCREPATLSGVTTARMFS</sequence>
<proteinExistence type="predicted"/>
<evidence type="ECO:0000256" key="5">
    <source>
        <dbReference type="SAM" id="MobiDB-lite"/>
    </source>
</evidence>
<accession>A0AB34J5N1</accession>
<keyword evidence="6" id="KW-0812">Transmembrane</keyword>
<evidence type="ECO:0000256" key="3">
    <source>
        <dbReference type="ARBA" id="ARBA00022833"/>
    </source>
</evidence>
<dbReference type="InterPro" id="IPR013083">
    <property type="entry name" value="Znf_RING/FYVE/PHD"/>
</dbReference>
<comment type="caution">
    <text evidence="8">The sequence shown here is derived from an EMBL/GenBank/DDBJ whole genome shotgun (WGS) entry which is preliminary data.</text>
</comment>
<reference evidence="8 9" key="1">
    <citation type="journal article" date="2024" name="Science">
        <title>Giant polyketide synthase enzymes in the biosynthesis of giant marine polyether toxins.</title>
        <authorList>
            <person name="Fallon T.R."/>
            <person name="Shende V.V."/>
            <person name="Wierzbicki I.H."/>
            <person name="Pendleton A.L."/>
            <person name="Watervoot N.F."/>
            <person name="Auber R.P."/>
            <person name="Gonzalez D.J."/>
            <person name="Wisecaver J.H."/>
            <person name="Moore B.S."/>
        </authorList>
    </citation>
    <scope>NUCLEOTIDE SEQUENCE [LARGE SCALE GENOMIC DNA]</scope>
    <source>
        <strain evidence="8 9">12B1</strain>
    </source>
</reference>
<keyword evidence="3" id="KW-0862">Zinc</keyword>
<evidence type="ECO:0000259" key="7">
    <source>
        <dbReference type="PROSITE" id="PS50089"/>
    </source>
</evidence>
<evidence type="ECO:0000256" key="1">
    <source>
        <dbReference type="ARBA" id="ARBA00022723"/>
    </source>
</evidence>
<dbReference type="SMART" id="SM00184">
    <property type="entry name" value="RING"/>
    <property type="match status" value="1"/>
</dbReference>